<dbReference type="KEGG" id="dbr:Deba_1781"/>
<dbReference type="Proteomes" id="UP000009047">
    <property type="component" value="Chromosome"/>
</dbReference>
<dbReference type="RefSeq" id="WP_013258600.1">
    <property type="nucleotide sequence ID" value="NC_014365.1"/>
</dbReference>
<gene>
    <name evidence="1" type="ordered locus">Deba_1781</name>
</gene>
<proteinExistence type="predicted"/>
<reference evidence="1 2" key="1">
    <citation type="journal article" date="2010" name="Stand. Genomic Sci.">
        <title>Complete genome sequence of Desulfarculus baarsii type strain (2st14).</title>
        <authorList>
            <person name="Sun H."/>
            <person name="Spring S."/>
            <person name="Lapidus A."/>
            <person name="Davenport K."/>
            <person name="Del Rio T.G."/>
            <person name="Tice H."/>
            <person name="Nolan M."/>
            <person name="Copeland A."/>
            <person name="Cheng J.F."/>
            <person name="Lucas S."/>
            <person name="Tapia R."/>
            <person name="Goodwin L."/>
            <person name="Pitluck S."/>
            <person name="Ivanova N."/>
            <person name="Pagani I."/>
            <person name="Mavromatis K."/>
            <person name="Ovchinnikova G."/>
            <person name="Pati A."/>
            <person name="Chen A."/>
            <person name="Palaniappan K."/>
            <person name="Hauser L."/>
            <person name="Chang Y.J."/>
            <person name="Jeffries C.D."/>
            <person name="Detter J.C."/>
            <person name="Han C."/>
            <person name="Rohde M."/>
            <person name="Brambilla E."/>
            <person name="Goker M."/>
            <person name="Woyke T."/>
            <person name="Bristow J."/>
            <person name="Eisen J.A."/>
            <person name="Markowitz V."/>
            <person name="Hugenholtz P."/>
            <person name="Kyrpides N.C."/>
            <person name="Klenk H.P."/>
            <person name="Land M."/>
        </authorList>
    </citation>
    <scope>NUCLEOTIDE SEQUENCE [LARGE SCALE GENOMIC DNA]</scope>
    <source>
        <strain evidence="2">ATCC 33931 / DSM 2075 / LMG 7858 / VKM B-1802 / 2st14</strain>
    </source>
</reference>
<organism evidence="1 2">
    <name type="scientific">Desulfarculus baarsii (strain ATCC 33931 / DSM 2075 / LMG 7858 / VKM B-1802 / 2st14)</name>
    <dbReference type="NCBI Taxonomy" id="644282"/>
    <lineage>
        <taxon>Bacteria</taxon>
        <taxon>Pseudomonadati</taxon>
        <taxon>Thermodesulfobacteriota</taxon>
        <taxon>Desulfarculia</taxon>
        <taxon>Desulfarculales</taxon>
        <taxon>Desulfarculaceae</taxon>
        <taxon>Desulfarculus</taxon>
    </lineage>
</organism>
<protein>
    <submittedName>
        <fullName evidence="1">Uncharacterized protein</fullName>
    </submittedName>
</protein>
<dbReference type="eggNOG" id="ENOG502ZCAQ">
    <property type="taxonomic scope" value="Bacteria"/>
</dbReference>
<dbReference type="OrthoDB" id="7946528at2"/>
<dbReference type="STRING" id="644282.Deba_1781"/>
<dbReference type="HOGENOM" id="CLU_117106_0_0_7"/>
<sequence length="202" mass="22580">MSVDQREILAQAAQRRQQALAIAAELGLLERWGRFGRPVIVGAVAHGLVCAPDIDMEIYCPKLNIAHGFEVLAQCAAGSRRVSAVYFENHLHDADKALYWQIKYRDDQDVEWKVDMWSAPDDYALPRGEHLIAPLAGVMTDELRAAILALKQELRASDAVSCLSIDLYRAVVDGGVRDMAQLRRWMDDNPIGQLSDWLPAAR</sequence>
<accession>E1QHV5</accession>
<name>E1QHV5_DESB2</name>
<keyword evidence="2" id="KW-1185">Reference proteome</keyword>
<dbReference type="EMBL" id="CP002085">
    <property type="protein sequence ID" value="ADK85148.1"/>
    <property type="molecule type" value="Genomic_DNA"/>
</dbReference>
<evidence type="ECO:0000313" key="2">
    <source>
        <dbReference type="Proteomes" id="UP000009047"/>
    </source>
</evidence>
<evidence type="ECO:0000313" key="1">
    <source>
        <dbReference type="EMBL" id="ADK85148.1"/>
    </source>
</evidence>
<dbReference type="AlphaFoldDB" id="E1QHV5"/>